<sequence>MGEAQVAVCRLGLQRLLQQVTRFDAGATLNHQLCLEQDGRLPVLVQRQGAINGGQRLHRAFGDRGRLGAGEVGLGVLQIRLGQAEDHRLCNGLVWQARQCAIEPHQVGRQIGRCLRQCAGKLGLDVLGAAAVSADDAG</sequence>
<gene>
    <name evidence="1" type="ORF">SDC9_179549</name>
</gene>
<reference evidence="1" key="1">
    <citation type="submission" date="2019-08" db="EMBL/GenBank/DDBJ databases">
        <authorList>
            <person name="Kucharzyk K."/>
            <person name="Murdoch R.W."/>
            <person name="Higgins S."/>
            <person name="Loffler F."/>
        </authorList>
    </citation>
    <scope>NUCLEOTIDE SEQUENCE</scope>
</reference>
<proteinExistence type="predicted"/>
<organism evidence="1">
    <name type="scientific">bioreactor metagenome</name>
    <dbReference type="NCBI Taxonomy" id="1076179"/>
    <lineage>
        <taxon>unclassified sequences</taxon>
        <taxon>metagenomes</taxon>
        <taxon>ecological metagenomes</taxon>
    </lineage>
</organism>
<dbReference type="AlphaFoldDB" id="A0A645H8G3"/>
<dbReference type="EMBL" id="VSSQ01083876">
    <property type="protein sequence ID" value="MPN32073.1"/>
    <property type="molecule type" value="Genomic_DNA"/>
</dbReference>
<name>A0A645H8G3_9ZZZZ</name>
<protein>
    <submittedName>
        <fullName evidence="1">Uncharacterized protein</fullName>
    </submittedName>
</protein>
<comment type="caution">
    <text evidence="1">The sequence shown here is derived from an EMBL/GenBank/DDBJ whole genome shotgun (WGS) entry which is preliminary data.</text>
</comment>
<accession>A0A645H8G3</accession>
<evidence type="ECO:0000313" key="1">
    <source>
        <dbReference type="EMBL" id="MPN32073.1"/>
    </source>
</evidence>